<evidence type="ECO:0000256" key="2">
    <source>
        <dbReference type="SAM" id="SignalP"/>
    </source>
</evidence>
<organism evidence="4 5">
    <name type="scientific">Flavobacterium aciduliphilum</name>
    <dbReference type="NCBI Taxonomy" id="1101402"/>
    <lineage>
        <taxon>Bacteria</taxon>
        <taxon>Pseudomonadati</taxon>
        <taxon>Bacteroidota</taxon>
        <taxon>Flavobacteriia</taxon>
        <taxon>Flavobacteriales</taxon>
        <taxon>Flavobacteriaceae</taxon>
        <taxon>Flavobacterium</taxon>
    </lineage>
</organism>
<name>A0A328YRC2_9FLAO</name>
<dbReference type="InterPro" id="IPR032812">
    <property type="entry name" value="SbsA_Ig"/>
</dbReference>
<dbReference type="AlphaFoldDB" id="A0A328YRC2"/>
<evidence type="ECO:0000259" key="3">
    <source>
        <dbReference type="Pfam" id="PF13205"/>
    </source>
</evidence>
<dbReference type="OrthoDB" id="9809989at2"/>
<reference evidence="4 5" key="1">
    <citation type="submission" date="2018-06" db="EMBL/GenBank/DDBJ databases">
        <title>Genomic Encyclopedia of Archaeal and Bacterial Type Strains, Phase II (KMG-II): from individual species to whole genera.</title>
        <authorList>
            <person name="Goeker M."/>
        </authorList>
    </citation>
    <scope>NUCLEOTIDE SEQUENCE [LARGE SCALE GENOMIC DNA]</scope>
    <source>
        <strain evidence="4 5">DSM 25663</strain>
    </source>
</reference>
<dbReference type="RefSeq" id="WP_112113108.1">
    <property type="nucleotide sequence ID" value="NZ_QLSZ01000005.1"/>
</dbReference>
<protein>
    <submittedName>
        <fullName evidence="4">Ig-like domain-containing protein</fullName>
    </submittedName>
</protein>
<dbReference type="Proteomes" id="UP000248840">
    <property type="component" value="Unassembled WGS sequence"/>
</dbReference>
<dbReference type="Pfam" id="PF13205">
    <property type="entry name" value="Big_5"/>
    <property type="match status" value="1"/>
</dbReference>
<feature type="domain" description="SbsA Ig-like" evidence="3">
    <location>
        <begin position="32"/>
        <end position="133"/>
    </location>
</feature>
<keyword evidence="5" id="KW-1185">Reference proteome</keyword>
<comment type="caution">
    <text evidence="4">The sequence shown here is derived from an EMBL/GenBank/DDBJ whole genome shotgun (WGS) entry which is preliminary data.</text>
</comment>
<dbReference type="PROSITE" id="PS51257">
    <property type="entry name" value="PROKAR_LIPOPROTEIN"/>
    <property type="match status" value="1"/>
</dbReference>
<dbReference type="EMBL" id="QLSZ01000005">
    <property type="protein sequence ID" value="RAR72636.1"/>
    <property type="molecule type" value="Genomic_DNA"/>
</dbReference>
<proteinExistence type="predicted"/>
<sequence>MQKLALKYSLFIILLGLVSCAKKGTISGGAKDTIAPKIISSIPKNFSKNVTAKEIKITFDEYVKLKDLNKQLIVSPPMKQQPDVLPYTASKTVTIKIKDTLQPNTTYSFNFGNSIQDNNEGNAYQQFKYVFSTGNTLDSLQLGVKVKDAREKNVDNFVSIMLYEVDNNYSDSLVYKQAPRYITNTLDSIKIAKIENIKAGKYKLIALKDKNGNNKYDPKLDKIGFIKDFITIPNDTVYELELFKEAVPFKALNVSQATKNKFTIGYEGNSKEVKIDVKKNGVSLPFLVTKFPQKDSLQVWCHVVKGDSLKIDVSKKAFHKTYDVAVRDLKKDSIGFSADYTTTLHYRDTYAIRSNTPLTKWDVTKIKLLRKDSTAVKFDVAYDEYYQKLRFLFEKEPLQKYKLKLLKGALTDFNDKTNDSLSFSFNTNNISDYGNLKIVLENVKRFPILVELTNAKGEIKAREYSESSNIINFEALEPYKYTLRVIYDDNKDTFWTPGNFMEQKQSEEVYYFPKEIDVRGNWDVEQPINLSN</sequence>
<evidence type="ECO:0000313" key="5">
    <source>
        <dbReference type="Proteomes" id="UP000248840"/>
    </source>
</evidence>
<evidence type="ECO:0000256" key="1">
    <source>
        <dbReference type="ARBA" id="ARBA00022729"/>
    </source>
</evidence>
<keyword evidence="1 2" id="KW-0732">Signal</keyword>
<gene>
    <name evidence="4" type="ORF">CLV55_105207</name>
</gene>
<feature type="signal peptide" evidence="2">
    <location>
        <begin position="1"/>
        <end position="21"/>
    </location>
</feature>
<feature type="chain" id="PRO_5016291188" evidence="2">
    <location>
        <begin position="22"/>
        <end position="532"/>
    </location>
</feature>
<accession>A0A328YRC2</accession>
<evidence type="ECO:0000313" key="4">
    <source>
        <dbReference type="EMBL" id="RAR72636.1"/>
    </source>
</evidence>